<dbReference type="PRINTS" id="PR00126">
    <property type="entry name" value="ATPASEGAMMA"/>
</dbReference>
<dbReference type="Pfam" id="PF00231">
    <property type="entry name" value="ATP-synt"/>
    <property type="match status" value="1"/>
</dbReference>
<comment type="subcellular location">
    <subcellularLocation>
        <location evidence="2">Membrane</location>
        <topology evidence="2">Peripheral membrane protein</topology>
    </subcellularLocation>
</comment>
<evidence type="ECO:0000256" key="9">
    <source>
        <dbReference type="ARBA" id="ARBA00023310"/>
    </source>
</evidence>
<dbReference type="GO" id="GO:0045259">
    <property type="term" value="C:proton-transporting ATP synthase complex"/>
    <property type="evidence" value="ECO:0007669"/>
    <property type="project" value="UniProtKB-KW"/>
</dbReference>
<evidence type="ECO:0000256" key="5">
    <source>
        <dbReference type="ARBA" id="ARBA00022781"/>
    </source>
</evidence>
<dbReference type="Gene3D" id="1.10.287.80">
    <property type="entry name" value="ATP synthase, gamma subunit, helix hairpin domain"/>
    <property type="match status" value="1"/>
</dbReference>
<keyword evidence="4" id="KW-0813">Transport</keyword>
<dbReference type="EMBL" id="CADIKL010000011">
    <property type="protein sequence ID" value="CAB3788980.1"/>
    <property type="molecule type" value="Genomic_DNA"/>
</dbReference>
<evidence type="ECO:0000256" key="6">
    <source>
        <dbReference type="ARBA" id="ARBA00023065"/>
    </source>
</evidence>
<reference evidence="10 11" key="1">
    <citation type="submission" date="2020-04" db="EMBL/GenBank/DDBJ databases">
        <authorList>
            <person name="De Canck E."/>
        </authorList>
    </citation>
    <scope>NUCLEOTIDE SEQUENCE [LARGE SCALE GENOMIC DNA]</scope>
    <source>
        <strain evidence="10 11">LMG 28688</strain>
    </source>
</reference>
<keyword evidence="8" id="KW-0139">CF(1)</keyword>
<evidence type="ECO:0000313" key="11">
    <source>
        <dbReference type="Proteomes" id="UP000494119"/>
    </source>
</evidence>
<protein>
    <submittedName>
        <fullName evidence="10">ATP synthase gamma chain</fullName>
    </submittedName>
</protein>
<keyword evidence="7" id="KW-0472">Membrane</keyword>
<dbReference type="SUPFAM" id="SSF52943">
    <property type="entry name" value="ATP synthase (F1-ATPase), gamma subunit"/>
    <property type="match status" value="1"/>
</dbReference>
<comment type="similarity">
    <text evidence="3">Belongs to the ATPase gamma chain family.</text>
</comment>
<keyword evidence="5" id="KW-0375">Hydrogen ion transport</keyword>
<dbReference type="Proteomes" id="UP000494119">
    <property type="component" value="Unassembled WGS sequence"/>
</dbReference>
<organism evidence="10 11">
    <name type="scientific">Paraburkholderia caffeinitolerans</name>
    <dbReference type="NCBI Taxonomy" id="1723730"/>
    <lineage>
        <taxon>Bacteria</taxon>
        <taxon>Pseudomonadati</taxon>
        <taxon>Pseudomonadota</taxon>
        <taxon>Betaproteobacteria</taxon>
        <taxon>Burkholderiales</taxon>
        <taxon>Burkholderiaceae</taxon>
        <taxon>Paraburkholderia</taxon>
    </lineage>
</organism>
<name>A0A6J5FXB7_9BURK</name>
<keyword evidence="9" id="KW-0066">ATP synthesis</keyword>
<evidence type="ECO:0000256" key="3">
    <source>
        <dbReference type="ARBA" id="ARBA00007681"/>
    </source>
</evidence>
<proteinExistence type="inferred from homology"/>
<gene>
    <name evidence="10" type="primary">atpG_2</name>
    <name evidence="10" type="ORF">LMG28688_02797</name>
</gene>
<dbReference type="GO" id="GO:0046933">
    <property type="term" value="F:proton-transporting ATP synthase activity, rotational mechanism"/>
    <property type="evidence" value="ECO:0007669"/>
    <property type="project" value="InterPro"/>
</dbReference>
<accession>A0A6J5FXB7</accession>
<keyword evidence="6" id="KW-0406">Ion transport</keyword>
<evidence type="ECO:0000256" key="7">
    <source>
        <dbReference type="ARBA" id="ARBA00023136"/>
    </source>
</evidence>
<keyword evidence="11" id="KW-1185">Reference proteome</keyword>
<sequence length="291" mass="30580">MSGRLGEIESRIAATHQLDAVIAAMRGIAASRSHEAHARLAGIRAAAQTAGAAIGEVLAFAPEGAAAGSAAARDNASGGEVCIVIGTEQGFVGALNDELAGHALRHGGARACRWLLVGSRLASAAASRGLACAWSAPMVAHPEAVPPLAVRMTDAVYARFAGGMHATRVSVVSAQPGESRVRIAQRTLVPFDLTRFRVPPRPQPPLVNVAPARLLSGLVEFYVFVQLCEALMLSFAAENEARVRAMLAARANVQQRLSDLTQHYRALRQEEITSEIVELSTGGQAARRTTN</sequence>
<evidence type="ECO:0000256" key="1">
    <source>
        <dbReference type="ARBA" id="ARBA00003456"/>
    </source>
</evidence>
<dbReference type="Gene3D" id="3.40.1380.10">
    <property type="match status" value="1"/>
</dbReference>
<evidence type="ECO:0000256" key="4">
    <source>
        <dbReference type="ARBA" id="ARBA00022448"/>
    </source>
</evidence>
<dbReference type="InterPro" id="IPR000131">
    <property type="entry name" value="ATP_synth_F1_gsu"/>
</dbReference>
<evidence type="ECO:0000256" key="8">
    <source>
        <dbReference type="ARBA" id="ARBA00023196"/>
    </source>
</evidence>
<dbReference type="InterPro" id="IPR035968">
    <property type="entry name" value="ATP_synth_F1_ATPase_gsu"/>
</dbReference>
<evidence type="ECO:0000256" key="2">
    <source>
        <dbReference type="ARBA" id="ARBA00004170"/>
    </source>
</evidence>
<dbReference type="AlphaFoldDB" id="A0A6J5FXB7"/>
<comment type="function">
    <text evidence="1">Produces ATP from ADP in the presence of a proton gradient across the membrane. The gamma chain is believed to be important in regulating ATPase activity and the flow of protons through the CF(0) complex.</text>
</comment>
<evidence type="ECO:0000313" key="10">
    <source>
        <dbReference type="EMBL" id="CAB3788980.1"/>
    </source>
</evidence>